<dbReference type="InterPro" id="IPR011009">
    <property type="entry name" value="Kinase-like_dom_sf"/>
</dbReference>
<feature type="domain" description="PASTA" evidence="12">
    <location>
        <begin position="437"/>
        <end position="503"/>
    </location>
</feature>
<feature type="binding site" evidence="9">
    <location>
        <position position="42"/>
    </location>
    <ligand>
        <name>ATP</name>
        <dbReference type="ChEBI" id="CHEBI:30616"/>
    </ligand>
</feature>
<dbReference type="NCBIfam" id="NF033483">
    <property type="entry name" value="PknB_PASTA_kin"/>
    <property type="match status" value="1"/>
</dbReference>
<dbReference type="FunFam" id="1.10.510.10:FF:000021">
    <property type="entry name" value="Serine/threonine protein kinase"/>
    <property type="match status" value="1"/>
</dbReference>
<dbReference type="Gene3D" id="3.30.10.20">
    <property type="match status" value="3"/>
</dbReference>
<keyword evidence="14" id="KW-1185">Reference proteome</keyword>
<dbReference type="STRING" id="1120920.SAMN03080599_00492"/>
<feature type="domain" description="PASTA" evidence="12">
    <location>
        <begin position="506"/>
        <end position="573"/>
    </location>
</feature>
<dbReference type="PROSITE" id="PS00107">
    <property type="entry name" value="PROTEIN_KINASE_ATP"/>
    <property type="match status" value="1"/>
</dbReference>
<dbReference type="InterPro" id="IPR000719">
    <property type="entry name" value="Prot_kinase_dom"/>
</dbReference>
<dbReference type="CDD" id="cd14014">
    <property type="entry name" value="STKc_PknB_like"/>
    <property type="match status" value="1"/>
</dbReference>
<protein>
    <recommendedName>
        <fullName evidence="1">non-specific serine/threonine protein kinase</fullName>
        <ecNumber evidence="1">2.7.11.1</ecNumber>
    </recommendedName>
</protein>
<keyword evidence="10" id="KW-0812">Transmembrane</keyword>
<keyword evidence="3" id="KW-0808">Transferase</keyword>
<evidence type="ECO:0000256" key="7">
    <source>
        <dbReference type="ARBA" id="ARBA00047899"/>
    </source>
</evidence>
<dbReference type="CDD" id="cd06577">
    <property type="entry name" value="PASTA_pknB"/>
    <property type="match status" value="3"/>
</dbReference>
<dbReference type="RefSeq" id="WP_092589298.1">
    <property type="nucleotide sequence ID" value="NZ_FMWL01000002.1"/>
</dbReference>
<dbReference type="PANTHER" id="PTHR43289">
    <property type="entry name" value="MITOGEN-ACTIVATED PROTEIN KINASE KINASE KINASE 20-RELATED"/>
    <property type="match status" value="1"/>
</dbReference>
<dbReference type="SUPFAM" id="SSF56112">
    <property type="entry name" value="Protein kinase-like (PK-like)"/>
    <property type="match status" value="1"/>
</dbReference>
<dbReference type="EMBL" id="FMWL01000002">
    <property type="protein sequence ID" value="SCZ76956.1"/>
    <property type="molecule type" value="Genomic_DNA"/>
</dbReference>
<feature type="transmembrane region" description="Helical" evidence="10">
    <location>
        <begin position="342"/>
        <end position="363"/>
    </location>
</feature>
<dbReference type="InterPro" id="IPR017441">
    <property type="entry name" value="Protein_kinase_ATP_BS"/>
</dbReference>
<evidence type="ECO:0000256" key="6">
    <source>
        <dbReference type="ARBA" id="ARBA00022840"/>
    </source>
</evidence>
<keyword evidence="10" id="KW-0472">Membrane</keyword>
<dbReference type="GO" id="GO:0004674">
    <property type="term" value="F:protein serine/threonine kinase activity"/>
    <property type="evidence" value="ECO:0007669"/>
    <property type="project" value="UniProtKB-KW"/>
</dbReference>
<accession>A0A1G5RSI7</accession>
<dbReference type="PROSITE" id="PS51178">
    <property type="entry name" value="PASTA"/>
    <property type="match status" value="3"/>
</dbReference>
<dbReference type="Pfam" id="PF03793">
    <property type="entry name" value="PASTA"/>
    <property type="match status" value="3"/>
</dbReference>
<organism evidence="13 14">
    <name type="scientific">Acidaminobacter hydrogenoformans DSM 2784</name>
    <dbReference type="NCBI Taxonomy" id="1120920"/>
    <lineage>
        <taxon>Bacteria</taxon>
        <taxon>Bacillati</taxon>
        <taxon>Bacillota</taxon>
        <taxon>Clostridia</taxon>
        <taxon>Peptostreptococcales</taxon>
        <taxon>Acidaminobacteraceae</taxon>
        <taxon>Acidaminobacter</taxon>
    </lineage>
</organism>
<evidence type="ECO:0000256" key="2">
    <source>
        <dbReference type="ARBA" id="ARBA00022527"/>
    </source>
</evidence>
<dbReference type="SMART" id="SM00220">
    <property type="entry name" value="S_TKc"/>
    <property type="match status" value="1"/>
</dbReference>
<dbReference type="PANTHER" id="PTHR43289:SF34">
    <property type="entry name" value="SERINE_THREONINE-PROTEIN KINASE YBDM-RELATED"/>
    <property type="match status" value="1"/>
</dbReference>
<evidence type="ECO:0000313" key="13">
    <source>
        <dbReference type="EMBL" id="SCZ76956.1"/>
    </source>
</evidence>
<dbReference type="SMART" id="SM00740">
    <property type="entry name" value="PASTA"/>
    <property type="match status" value="3"/>
</dbReference>
<dbReference type="InterPro" id="IPR008271">
    <property type="entry name" value="Ser/Thr_kinase_AS"/>
</dbReference>
<comment type="catalytic activity">
    <reaction evidence="7">
        <text>L-threonyl-[protein] + ATP = O-phospho-L-threonyl-[protein] + ADP + H(+)</text>
        <dbReference type="Rhea" id="RHEA:46608"/>
        <dbReference type="Rhea" id="RHEA-COMP:11060"/>
        <dbReference type="Rhea" id="RHEA-COMP:11605"/>
        <dbReference type="ChEBI" id="CHEBI:15378"/>
        <dbReference type="ChEBI" id="CHEBI:30013"/>
        <dbReference type="ChEBI" id="CHEBI:30616"/>
        <dbReference type="ChEBI" id="CHEBI:61977"/>
        <dbReference type="ChEBI" id="CHEBI:456216"/>
        <dbReference type="EC" id="2.7.11.1"/>
    </reaction>
</comment>
<dbReference type="OrthoDB" id="9788659at2"/>
<comment type="catalytic activity">
    <reaction evidence="8">
        <text>L-seryl-[protein] + ATP = O-phospho-L-seryl-[protein] + ADP + H(+)</text>
        <dbReference type="Rhea" id="RHEA:17989"/>
        <dbReference type="Rhea" id="RHEA-COMP:9863"/>
        <dbReference type="Rhea" id="RHEA-COMP:11604"/>
        <dbReference type="ChEBI" id="CHEBI:15378"/>
        <dbReference type="ChEBI" id="CHEBI:29999"/>
        <dbReference type="ChEBI" id="CHEBI:30616"/>
        <dbReference type="ChEBI" id="CHEBI:83421"/>
        <dbReference type="ChEBI" id="CHEBI:456216"/>
        <dbReference type="EC" id="2.7.11.1"/>
    </reaction>
</comment>
<dbReference type="Gene3D" id="3.30.200.20">
    <property type="entry name" value="Phosphorylase Kinase, domain 1"/>
    <property type="match status" value="1"/>
</dbReference>
<dbReference type="GO" id="GO:0005524">
    <property type="term" value="F:ATP binding"/>
    <property type="evidence" value="ECO:0007669"/>
    <property type="project" value="UniProtKB-UniRule"/>
</dbReference>
<evidence type="ECO:0000256" key="5">
    <source>
        <dbReference type="ARBA" id="ARBA00022777"/>
    </source>
</evidence>
<evidence type="ECO:0000256" key="4">
    <source>
        <dbReference type="ARBA" id="ARBA00022741"/>
    </source>
</evidence>
<evidence type="ECO:0000313" key="14">
    <source>
        <dbReference type="Proteomes" id="UP000199208"/>
    </source>
</evidence>
<dbReference type="FunFam" id="3.30.200.20:FF:000035">
    <property type="entry name" value="Serine/threonine protein kinase Stk1"/>
    <property type="match status" value="1"/>
</dbReference>
<keyword evidence="4 9" id="KW-0547">Nucleotide-binding</keyword>
<keyword evidence="2 13" id="KW-0723">Serine/threonine-protein kinase</keyword>
<evidence type="ECO:0000259" key="11">
    <source>
        <dbReference type="PROSITE" id="PS50011"/>
    </source>
</evidence>
<evidence type="ECO:0000256" key="9">
    <source>
        <dbReference type="PROSITE-ProRule" id="PRU10141"/>
    </source>
</evidence>
<reference evidence="13 14" key="1">
    <citation type="submission" date="2016-10" db="EMBL/GenBank/DDBJ databases">
        <authorList>
            <person name="de Groot N.N."/>
        </authorList>
    </citation>
    <scope>NUCLEOTIDE SEQUENCE [LARGE SCALE GENOMIC DNA]</scope>
    <source>
        <strain evidence="13 14">DSM 2784</strain>
    </source>
</reference>
<dbReference type="AlphaFoldDB" id="A0A1G5RSI7"/>
<dbReference type="PROSITE" id="PS50011">
    <property type="entry name" value="PROTEIN_KINASE_DOM"/>
    <property type="match status" value="1"/>
</dbReference>
<proteinExistence type="predicted"/>
<evidence type="ECO:0000259" key="12">
    <source>
        <dbReference type="PROSITE" id="PS51178"/>
    </source>
</evidence>
<feature type="domain" description="Protein kinase" evidence="11">
    <location>
        <begin position="13"/>
        <end position="274"/>
    </location>
</feature>
<dbReference type="Pfam" id="PF00069">
    <property type="entry name" value="Pkinase"/>
    <property type="match status" value="1"/>
</dbReference>
<keyword evidence="5 13" id="KW-0418">Kinase</keyword>
<dbReference type="EC" id="2.7.11.1" evidence="1"/>
<gene>
    <name evidence="13" type="ORF">SAMN03080599_00492</name>
</gene>
<evidence type="ECO:0000256" key="10">
    <source>
        <dbReference type="SAM" id="Phobius"/>
    </source>
</evidence>
<sequence>MDRIIGRVLKNRYEILDKIGDGGMALVYRAKDMLLDRSVAIKILRPEFVSDEEFIRKFDKESKAAASLSHPSIVSVYDVGHEEDLRYIVMEFINGPTLKKYIKDHDGFFENREIIRVAKQVARALENAHANHIVHRDIKPHNILMGADGAVKVADFGIARAITSATIINTTDMMGSVHYASPEQSRGGFVDEKSDIYSLGILMYEMAAKRLPFEGESAVAVALKHLKEEAHAPSDFNPALSVGLEGVILKAIQKNPEFRYGSVTEMLNDLDEVLLRPDHIVMIEGGDEDAKTMMIPKIDEELLFNDTRSIENTNPTRFVQRKLAEEVEPEPEVPQKTDKKRLIITVLLALIAAFVFIGAGFMMKNLLEETQPVPVPNVTGLDVDVALQLLEDHSFKGEIGDRIYSRSYAPDEVISQSHEEGALLKPGYTITLTLSLGTELFQVPNLVQKPLAEAEIMIVNAGFKVGSVDEIENDAPEGTVISQSPFAGLSEEKGTAIDLYVSKGKTPGKSIMPKIVGSALESARMTLEQYGISVGEVKYDFSDTFAANLVIAQSIEGGQEVQPEDRVDLVVSKGKDPNSTPEPVEKTLTIPLEFDQEEFEVKVVMVKDGASEIVYQKLHSKAEERVSVTISGTGTVGINIYFNDVLVSSSEEVFN</sequence>
<evidence type="ECO:0000256" key="3">
    <source>
        <dbReference type="ARBA" id="ARBA00022679"/>
    </source>
</evidence>
<keyword evidence="6 9" id="KW-0067">ATP-binding</keyword>
<name>A0A1G5RSI7_9FIRM</name>
<dbReference type="PROSITE" id="PS00108">
    <property type="entry name" value="PROTEIN_KINASE_ST"/>
    <property type="match status" value="1"/>
</dbReference>
<feature type="domain" description="PASTA" evidence="12">
    <location>
        <begin position="369"/>
        <end position="436"/>
    </location>
</feature>
<evidence type="ECO:0000256" key="1">
    <source>
        <dbReference type="ARBA" id="ARBA00012513"/>
    </source>
</evidence>
<keyword evidence="10" id="KW-1133">Transmembrane helix</keyword>
<evidence type="ECO:0000256" key="8">
    <source>
        <dbReference type="ARBA" id="ARBA00048679"/>
    </source>
</evidence>
<dbReference type="Gene3D" id="1.10.510.10">
    <property type="entry name" value="Transferase(Phosphotransferase) domain 1"/>
    <property type="match status" value="1"/>
</dbReference>
<dbReference type="InterPro" id="IPR005543">
    <property type="entry name" value="PASTA_dom"/>
</dbReference>
<dbReference type="Proteomes" id="UP000199208">
    <property type="component" value="Unassembled WGS sequence"/>
</dbReference>